<reference evidence="1 2" key="1">
    <citation type="journal article" date="2020" name="Mol. Plant">
        <title>The Chromosome-Based Rubber Tree Genome Provides New Insights into Spurge Genome Evolution and Rubber Biosynthesis.</title>
        <authorList>
            <person name="Liu J."/>
            <person name="Shi C."/>
            <person name="Shi C.C."/>
            <person name="Li W."/>
            <person name="Zhang Q.J."/>
            <person name="Zhang Y."/>
            <person name="Li K."/>
            <person name="Lu H.F."/>
            <person name="Shi C."/>
            <person name="Zhu S.T."/>
            <person name="Xiao Z.Y."/>
            <person name="Nan H."/>
            <person name="Yue Y."/>
            <person name="Zhu X.G."/>
            <person name="Wu Y."/>
            <person name="Hong X.N."/>
            <person name="Fan G.Y."/>
            <person name="Tong Y."/>
            <person name="Zhang D."/>
            <person name="Mao C.L."/>
            <person name="Liu Y.L."/>
            <person name="Hao S.J."/>
            <person name="Liu W.Q."/>
            <person name="Lv M.Q."/>
            <person name="Zhang H.B."/>
            <person name="Liu Y."/>
            <person name="Hu-Tang G.R."/>
            <person name="Wang J.P."/>
            <person name="Wang J.H."/>
            <person name="Sun Y.H."/>
            <person name="Ni S.B."/>
            <person name="Chen W.B."/>
            <person name="Zhang X.C."/>
            <person name="Jiao Y.N."/>
            <person name="Eichler E.E."/>
            <person name="Li G.H."/>
            <person name="Liu X."/>
            <person name="Gao L.Z."/>
        </authorList>
    </citation>
    <scope>NUCLEOTIDE SEQUENCE [LARGE SCALE GENOMIC DNA]</scope>
    <source>
        <strain evidence="2">cv. GT1</strain>
        <tissue evidence="1">Leaf</tissue>
    </source>
</reference>
<sequence>MPTGTLSCTPEFPEWSCLELSITKKAKSTVTPSGVKIHMPLSSAKANTPPVISLHYRAFASRLSELSTFESPLARLDLSFLSCSVDTSPSSDLVLDPAEIPLCDSD</sequence>
<name>A0A6A6MWC1_HEVBR</name>
<proteinExistence type="predicted"/>
<evidence type="ECO:0000313" key="2">
    <source>
        <dbReference type="Proteomes" id="UP000467840"/>
    </source>
</evidence>
<evidence type="ECO:0000313" key="1">
    <source>
        <dbReference type="EMBL" id="KAF2318192.1"/>
    </source>
</evidence>
<gene>
    <name evidence="1" type="ORF">GH714_002585</name>
</gene>
<protein>
    <submittedName>
        <fullName evidence="1">Uncharacterized protein</fullName>
    </submittedName>
</protein>
<dbReference type="AlphaFoldDB" id="A0A6A6MWC1"/>
<comment type="caution">
    <text evidence="1">The sequence shown here is derived from an EMBL/GenBank/DDBJ whole genome shotgun (WGS) entry which is preliminary data.</text>
</comment>
<dbReference type="Proteomes" id="UP000467840">
    <property type="component" value="Chromosome 10"/>
</dbReference>
<dbReference type="EMBL" id="JAAGAX010000003">
    <property type="protein sequence ID" value="KAF2318192.1"/>
    <property type="molecule type" value="Genomic_DNA"/>
</dbReference>
<organism evidence="1 2">
    <name type="scientific">Hevea brasiliensis</name>
    <name type="common">Para rubber tree</name>
    <name type="synonym">Siphonia brasiliensis</name>
    <dbReference type="NCBI Taxonomy" id="3981"/>
    <lineage>
        <taxon>Eukaryota</taxon>
        <taxon>Viridiplantae</taxon>
        <taxon>Streptophyta</taxon>
        <taxon>Embryophyta</taxon>
        <taxon>Tracheophyta</taxon>
        <taxon>Spermatophyta</taxon>
        <taxon>Magnoliopsida</taxon>
        <taxon>eudicotyledons</taxon>
        <taxon>Gunneridae</taxon>
        <taxon>Pentapetalae</taxon>
        <taxon>rosids</taxon>
        <taxon>fabids</taxon>
        <taxon>Malpighiales</taxon>
        <taxon>Euphorbiaceae</taxon>
        <taxon>Crotonoideae</taxon>
        <taxon>Micrandreae</taxon>
        <taxon>Hevea</taxon>
    </lineage>
</organism>
<accession>A0A6A6MWC1</accession>
<keyword evidence="2" id="KW-1185">Reference proteome</keyword>